<dbReference type="EMBL" id="QTUB01000001">
    <property type="protein sequence ID" value="REF26193.1"/>
    <property type="molecule type" value="Genomic_DNA"/>
</dbReference>
<feature type="domain" description="DUF637" evidence="1">
    <location>
        <begin position="397"/>
        <end position="571"/>
    </location>
</feature>
<evidence type="ECO:0000259" key="1">
    <source>
        <dbReference type="Pfam" id="PF04830"/>
    </source>
</evidence>
<dbReference type="InterPro" id="IPR038233">
    <property type="entry name" value="Colicin_D/E5_nuclease"/>
</dbReference>
<gene>
    <name evidence="2" type="ORF">BDD26_0793</name>
</gene>
<dbReference type="AlphaFoldDB" id="A0A3D9UCV5"/>
<dbReference type="RefSeq" id="WP_115825597.1">
    <property type="nucleotide sequence ID" value="NZ_QTUB01000001.1"/>
</dbReference>
<accession>A0A3D9UCV5</accession>
<sequence>MNAGRNLELEAVIALPKGNAALFAGNTLLLPAYFFTVHDKKNTVHARNRVYIEGDKNITLTSNGEIITQASILSAKGGHLTINALGNVKLDSAPHVEISKNGAFEFERRLHSGSELSAKGLLTIISNGSLLFRATKLMVNGLGNSWEPASKIDSRLKDAMRIGTMDIAAKGGYLYAEAPEESAYYQVTNTGRNFWGRKKEYKDTHRHTTSKITEFTSTGDINILSRDDSTYEASKINAGRNAKLTSTHGSVNFKAIKNSEFHQETSLSKGFFIKQSDKGYTADTWVLPRIYTGGTLTIDSAKGVNADIKVANTQDLQNAIDILGNMPGTAWIKDLNKRDDVQWNIVKDAYDDWDYSSQRLSPLGASLIAIVVTAVTAGKGAPFAAKIAGGSAVAQGAITAGMSALASQAAVSVVNNQGNLSSTLKELGKSDTVKSIITSMAIGGALAGFDKFMGWSKPDASGATGTGIDPSKADLPLLSNHDWVKVAQRVTGQSVIKSSLNTAISGGSFKDNFTTALLSTVANQVHAEGANYLGGYANVLNDLGISIGHAGISALAAEIGGGDPKAAAAGALAASLAYATLDDIFEDPVAQEAGGKIIGGLAGAFISGTSEGTNSGADAGEITIIYNHLYHALPEEQKEKYRKIQAENLKKACTENPKICKYTQTSLSIIADNIWGISTIKGYAEAEKTGDYLIATAELIPLIKYGKTAFKTAKEVSDALINAINLGKQAAKKGDFETASKIFKHVDKEIKHINSTGSLPDIKIPLNAKLDSLVNFSDKQLQKKFKHGGDFGIKVTKPNTEALRQFEKAIRDHVKRFKSSL</sequence>
<dbReference type="SUPFAM" id="SSF102824">
    <property type="entry name" value="Colicin D/E5 nuclease domain"/>
    <property type="match status" value="1"/>
</dbReference>
<protein>
    <submittedName>
        <fullName evidence="2">Colicin D</fullName>
    </submittedName>
</protein>
<evidence type="ECO:0000313" key="3">
    <source>
        <dbReference type="Proteomes" id="UP000256294"/>
    </source>
</evidence>
<dbReference type="InterPro" id="IPR006915">
    <property type="entry name" value="DUF637_hemagglutn_put"/>
</dbReference>
<reference evidence="2 3" key="1">
    <citation type="submission" date="2018-08" db="EMBL/GenBank/DDBJ databases">
        <title>Genomic Encyclopedia of Archaeal and Bacterial Type Strains, Phase II (KMG-II): from individual species to whole genera.</title>
        <authorList>
            <person name="Goeker M."/>
        </authorList>
    </citation>
    <scope>NUCLEOTIDE SEQUENCE [LARGE SCALE GENOMIC DNA]</scope>
    <source>
        <strain evidence="2 3">DSM 17905</strain>
    </source>
</reference>
<dbReference type="GO" id="GO:0004540">
    <property type="term" value="F:RNA nuclease activity"/>
    <property type="evidence" value="ECO:0007669"/>
    <property type="project" value="InterPro"/>
</dbReference>
<dbReference type="Gene3D" id="3.10.450.200">
    <property type="match status" value="1"/>
</dbReference>
<proteinExistence type="predicted"/>
<keyword evidence="3" id="KW-1185">Reference proteome</keyword>
<dbReference type="Proteomes" id="UP000256294">
    <property type="component" value="Unassembled WGS sequence"/>
</dbReference>
<dbReference type="InterPro" id="IPR037178">
    <property type="entry name" value="ColicinD_C_sf"/>
</dbReference>
<dbReference type="Pfam" id="PF04830">
    <property type="entry name" value="DUF637"/>
    <property type="match status" value="1"/>
</dbReference>
<organism evidence="2 3">
    <name type="scientific">Xenorhabdus cabanillasii</name>
    <dbReference type="NCBI Taxonomy" id="351673"/>
    <lineage>
        <taxon>Bacteria</taxon>
        <taxon>Pseudomonadati</taxon>
        <taxon>Pseudomonadota</taxon>
        <taxon>Gammaproteobacteria</taxon>
        <taxon>Enterobacterales</taxon>
        <taxon>Morganellaceae</taxon>
        <taxon>Xenorhabdus</taxon>
    </lineage>
</organism>
<evidence type="ECO:0000313" key="2">
    <source>
        <dbReference type="EMBL" id="REF26193.1"/>
    </source>
</evidence>
<name>A0A3D9UCV5_9GAMM</name>
<comment type="caution">
    <text evidence="2">The sequence shown here is derived from an EMBL/GenBank/DDBJ whole genome shotgun (WGS) entry which is preliminary data.</text>
</comment>